<dbReference type="PANTHER" id="PTHR19367">
    <property type="entry name" value="T-CELL RECEPTOR ALPHA CHAIN V REGION"/>
    <property type="match status" value="1"/>
</dbReference>
<evidence type="ECO:0000256" key="1">
    <source>
        <dbReference type="ARBA" id="ARBA00022729"/>
    </source>
</evidence>
<evidence type="ECO:0000259" key="6">
    <source>
        <dbReference type="PROSITE" id="PS50835"/>
    </source>
</evidence>
<name>A0A3B4TPM9_SERDU</name>
<keyword evidence="5" id="KW-0391">Immunity</keyword>
<dbReference type="Ensembl" id="ENSSDUT00000008144.1">
    <property type="protein sequence ID" value="ENSSDUP00000007997.1"/>
    <property type="gene ID" value="ENSSDUG00000005846.1"/>
</dbReference>
<protein>
    <recommendedName>
        <fullName evidence="6">Ig-like domain-containing protein</fullName>
    </recommendedName>
</protein>
<evidence type="ECO:0000256" key="3">
    <source>
        <dbReference type="ARBA" id="ARBA00023170"/>
    </source>
</evidence>
<dbReference type="GO" id="GO:0002250">
    <property type="term" value="P:adaptive immune response"/>
    <property type="evidence" value="ECO:0007669"/>
    <property type="project" value="UniProtKB-KW"/>
</dbReference>
<dbReference type="PANTHER" id="PTHR19367:SF18">
    <property type="entry name" value="T CELL RECEPTOR ALPHA VARIABLE 16"/>
    <property type="match status" value="1"/>
</dbReference>
<accession>A0A3B4TPM9</accession>
<evidence type="ECO:0000313" key="8">
    <source>
        <dbReference type="Proteomes" id="UP000261420"/>
    </source>
</evidence>
<dbReference type="PROSITE" id="PS50835">
    <property type="entry name" value="IG_LIKE"/>
    <property type="match status" value="1"/>
</dbReference>
<evidence type="ECO:0000313" key="7">
    <source>
        <dbReference type="Ensembl" id="ENSSDUP00000007997.1"/>
    </source>
</evidence>
<keyword evidence="8" id="KW-1185">Reference proteome</keyword>
<keyword evidence="5" id="KW-1279">T cell receptor</keyword>
<dbReference type="SMART" id="SM00406">
    <property type="entry name" value="IGv"/>
    <property type="match status" value="1"/>
</dbReference>
<keyword evidence="4" id="KW-0393">Immunoglobulin domain</keyword>
<dbReference type="AlphaFoldDB" id="A0A3B4TPM9"/>
<evidence type="ECO:0000256" key="5">
    <source>
        <dbReference type="ARBA" id="ARBA00043266"/>
    </source>
</evidence>
<sequence>MKQSLDCQLQSPLLQVNQPTADVTAAEGHTVTLDCSFETSVTSNANLFWYKQEENYFVRFLTQHHSSEKGQKSAGRFHTEIKNKSVPLTIQTLQVSDSAVYYFANPLLAITASSL</sequence>
<proteinExistence type="predicted"/>
<keyword evidence="3" id="KW-0675">Receptor</keyword>
<dbReference type="Gene3D" id="2.60.40.10">
    <property type="entry name" value="Immunoglobulins"/>
    <property type="match status" value="1"/>
</dbReference>
<evidence type="ECO:0000256" key="2">
    <source>
        <dbReference type="ARBA" id="ARBA00023130"/>
    </source>
</evidence>
<dbReference type="InterPro" id="IPR051287">
    <property type="entry name" value="TCR_variable_region"/>
</dbReference>
<dbReference type="GO" id="GO:0042101">
    <property type="term" value="C:T cell receptor complex"/>
    <property type="evidence" value="ECO:0007669"/>
    <property type="project" value="UniProtKB-KW"/>
</dbReference>
<dbReference type="GeneTree" id="ENSGT01030000234557"/>
<dbReference type="Pfam" id="PF07686">
    <property type="entry name" value="V-set"/>
    <property type="match status" value="1"/>
</dbReference>
<dbReference type="Proteomes" id="UP000261420">
    <property type="component" value="Unplaced"/>
</dbReference>
<dbReference type="InterPro" id="IPR036179">
    <property type="entry name" value="Ig-like_dom_sf"/>
</dbReference>
<reference evidence="7" key="1">
    <citation type="submission" date="2025-08" db="UniProtKB">
        <authorList>
            <consortium name="Ensembl"/>
        </authorList>
    </citation>
    <scope>IDENTIFICATION</scope>
</reference>
<feature type="domain" description="Ig-like" evidence="6">
    <location>
        <begin position="12"/>
        <end position="101"/>
    </location>
</feature>
<dbReference type="SUPFAM" id="SSF48726">
    <property type="entry name" value="Immunoglobulin"/>
    <property type="match status" value="1"/>
</dbReference>
<reference evidence="7" key="2">
    <citation type="submission" date="2025-09" db="UniProtKB">
        <authorList>
            <consortium name="Ensembl"/>
        </authorList>
    </citation>
    <scope>IDENTIFICATION</scope>
</reference>
<dbReference type="InterPro" id="IPR013106">
    <property type="entry name" value="Ig_V-set"/>
</dbReference>
<organism evidence="7 8">
    <name type="scientific">Seriola dumerili</name>
    <name type="common">Greater amberjack</name>
    <name type="synonym">Caranx dumerili</name>
    <dbReference type="NCBI Taxonomy" id="41447"/>
    <lineage>
        <taxon>Eukaryota</taxon>
        <taxon>Metazoa</taxon>
        <taxon>Chordata</taxon>
        <taxon>Craniata</taxon>
        <taxon>Vertebrata</taxon>
        <taxon>Euteleostomi</taxon>
        <taxon>Actinopterygii</taxon>
        <taxon>Neopterygii</taxon>
        <taxon>Teleostei</taxon>
        <taxon>Neoteleostei</taxon>
        <taxon>Acanthomorphata</taxon>
        <taxon>Carangaria</taxon>
        <taxon>Carangiformes</taxon>
        <taxon>Carangidae</taxon>
        <taxon>Seriola</taxon>
    </lineage>
</organism>
<keyword evidence="1" id="KW-0732">Signal</keyword>
<dbReference type="InterPro" id="IPR013783">
    <property type="entry name" value="Ig-like_fold"/>
</dbReference>
<evidence type="ECO:0000256" key="4">
    <source>
        <dbReference type="ARBA" id="ARBA00023319"/>
    </source>
</evidence>
<dbReference type="InterPro" id="IPR007110">
    <property type="entry name" value="Ig-like_dom"/>
</dbReference>
<keyword evidence="2" id="KW-1064">Adaptive immunity</keyword>